<reference evidence="17" key="1">
    <citation type="submission" date="2015-11" db="EMBL/GenBank/DDBJ databases">
        <title>De novo transcriptome assembly of four potential Pierce s Disease insect vectors from Arizona vineyards.</title>
        <authorList>
            <person name="Tassone E.E."/>
        </authorList>
    </citation>
    <scope>NUCLEOTIDE SEQUENCE</scope>
</reference>
<dbReference type="AlphaFoldDB" id="A0A1B6EK62"/>
<keyword evidence="4" id="KW-0645">Protease</keyword>
<protein>
    <recommendedName>
        <fullName evidence="2">Cytosol aminopeptidase</fullName>
        <ecNumber evidence="7">3.4.13.23</ecNumber>
    </recommendedName>
    <alternativeName>
        <fullName evidence="10">Cysteinylglycine-S-conjugate dipeptidase</fullName>
    </alternativeName>
    <alternativeName>
        <fullName evidence="11">Leucine aminopeptidase 3</fullName>
    </alternativeName>
    <alternativeName>
        <fullName evidence="9">Proline aminopeptidase</fullName>
    </alternativeName>
    <alternativeName>
        <fullName evidence="8">Prolyl aminopeptidase</fullName>
    </alternativeName>
</protein>
<dbReference type="SUPFAM" id="SSF53187">
    <property type="entry name" value="Zn-dependent exopeptidases"/>
    <property type="match status" value="1"/>
</dbReference>
<dbReference type="GO" id="GO:0005737">
    <property type="term" value="C:cytoplasm"/>
    <property type="evidence" value="ECO:0007669"/>
    <property type="project" value="InterPro"/>
</dbReference>
<dbReference type="EMBL" id="GECZ01031455">
    <property type="protein sequence ID" value="JAS38314.1"/>
    <property type="molecule type" value="Transcribed_RNA"/>
</dbReference>
<evidence type="ECO:0000256" key="8">
    <source>
        <dbReference type="ARBA" id="ARBA00029605"/>
    </source>
</evidence>
<evidence type="ECO:0000313" key="17">
    <source>
        <dbReference type="EMBL" id="JAS38314.1"/>
    </source>
</evidence>
<dbReference type="GO" id="GO:0006508">
    <property type="term" value="P:proteolysis"/>
    <property type="evidence" value="ECO:0007669"/>
    <property type="project" value="UniProtKB-KW"/>
</dbReference>
<evidence type="ECO:0000256" key="7">
    <source>
        <dbReference type="ARBA" id="ARBA00023625"/>
    </source>
</evidence>
<evidence type="ECO:0000256" key="3">
    <source>
        <dbReference type="ARBA" id="ARBA00022438"/>
    </source>
</evidence>
<evidence type="ECO:0000256" key="14">
    <source>
        <dbReference type="ARBA" id="ARBA00049107"/>
    </source>
</evidence>
<dbReference type="Pfam" id="PF00883">
    <property type="entry name" value="Peptidase_M17"/>
    <property type="match status" value="1"/>
</dbReference>
<name>A0A1B6EK62_9HEMI</name>
<sequence length="561" mass="61643">MFRFLRFISNIKSSTLIIRPHQRCYSVHGEEIPATHSWNLSNDGGDISCLGSYTEGSGIILGVYSSETTSNIVCLTKTATIFNHNINGRLIDALKVTPLPRLGEVRVYPKIDPTFDVVAIAGLGRNGAGYNKSEGRDEAKENVRKAVGAGILKLQAMKVNKIYVEGFDDPESAAEGAHLAVWENHHLLPNTKRKVKMPDLILYGDCDMKKWRIGLEKAEAQNFARKLMETPANMMTPRALAYTIVQTLCKTNVNVTLRSERWLQENNMNAFLENTKGSPQSPILVQLNYNGCDPGIPPVVLIGKGLTFNSGGLCLKTCKEMLHMRGDMAGAAVIVAAFKAMAALGLPINVVGLLAIGENMPGGTAGRPKDIVKSLSGKSILVSPRDFSGTLMLADTLCFAQSFNPKYIVSVATLTKEVRTAFGLSASGLFTKNEKLWQLLKIAAIHSGDRLWKCPLWRMYEREIKDFTSSDLSTLQRDELYPRGISCTTTAFLNQFTCHKNWAHIDTSGTMYEGGRTSYLKKGMSGRPTRTLIEFLGQMAYPPDFEAGKLPSDTVKQDACG</sequence>
<evidence type="ECO:0000256" key="9">
    <source>
        <dbReference type="ARBA" id="ARBA00030930"/>
    </source>
</evidence>
<keyword evidence="5" id="KW-0378">Hydrolase</keyword>
<dbReference type="Gene3D" id="3.40.630.10">
    <property type="entry name" value="Zn peptidases"/>
    <property type="match status" value="1"/>
</dbReference>
<dbReference type="GO" id="GO:0030145">
    <property type="term" value="F:manganese ion binding"/>
    <property type="evidence" value="ECO:0007669"/>
    <property type="project" value="InterPro"/>
</dbReference>
<comment type="catalytic activity">
    <reaction evidence="13">
        <text>S-benzyl-L-cysteinylglycine + H2O = S-benzyl-L-cysteine + glycine</text>
        <dbReference type="Rhea" id="RHEA:62568"/>
        <dbReference type="ChEBI" id="CHEBI:15377"/>
        <dbReference type="ChEBI" id="CHEBI:57305"/>
        <dbReference type="ChEBI" id="CHEBI:145802"/>
        <dbReference type="ChEBI" id="CHEBI:145803"/>
    </reaction>
    <physiologicalReaction direction="left-to-right" evidence="13">
        <dbReference type="Rhea" id="RHEA:62569"/>
    </physiologicalReaction>
</comment>
<evidence type="ECO:0000259" key="15">
    <source>
        <dbReference type="Pfam" id="PF00883"/>
    </source>
</evidence>
<evidence type="ECO:0000256" key="6">
    <source>
        <dbReference type="ARBA" id="ARBA00023511"/>
    </source>
</evidence>
<dbReference type="SUPFAM" id="SSF52949">
    <property type="entry name" value="Macro domain-like"/>
    <property type="match status" value="1"/>
</dbReference>
<dbReference type="Pfam" id="PF02789">
    <property type="entry name" value="Peptidase_M17_N"/>
    <property type="match status" value="1"/>
</dbReference>
<evidence type="ECO:0000256" key="13">
    <source>
        <dbReference type="ARBA" id="ARBA00047881"/>
    </source>
</evidence>
<comment type="function">
    <text evidence="12">Cytosolic metallopeptidase that catalyzes the removal of unsubstituted N-terminal hydrophobic amino acids from various peptides. The presence of Zn(2+) ions is essential for the peptidase activity, and the association with other cofactors can modulate the substrate spectificity of the enzyme. For instance, in the presence of Mn(2+), it displays a specific Cys-Gly hydrolyzing activity of Cys-Gly-S-conjugates. Involved in the metabolism of glutathione and in the degradation of glutathione S-conjugates, which may play a role in the control of the cell redox status.</text>
</comment>
<evidence type="ECO:0000256" key="11">
    <source>
        <dbReference type="ARBA" id="ARBA00031564"/>
    </source>
</evidence>
<accession>A0A1B6EK62</accession>
<dbReference type="InterPro" id="IPR043472">
    <property type="entry name" value="Macro_dom-like"/>
</dbReference>
<dbReference type="GO" id="GO:0070006">
    <property type="term" value="F:metalloaminopeptidase activity"/>
    <property type="evidence" value="ECO:0007669"/>
    <property type="project" value="InterPro"/>
</dbReference>
<comment type="catalytic activity">
    <reaction evidence="14">
        <text>L-cysteinylglycine + H2O = L-cysteine + glycine</text>
        <dbReference type="Rhea" id="RHEA:28783"/>
        <dbReference type="ChEBI" id="CHEBI:15377"/>
        <dbReference type="ChEBI" id="CHEBI:35235"/>
        <dbReference type="ChEBI" id="CHEBI:57305"/>
        <dbReference type="ChEBI" id="CHEBI:61694"/>
    </reaction>
    <physiologicalReaction direction="left-to-right" evidence="14">
        <dbReference type="Rhea" id="RHEA:28784"/>
    </physiologicalReaction>
</comment>
<gene>
    <name evidence="17" type="ORF">g.23115</name>
</gene>
<dbReference type="EC" id="3.4.13.23" evidence="7"/>
<comment type="catalytic activity">
    <reaction evidence="6">
        <text>an S-substituted L-cysteinylglycine + H2O = an S-substituted L-cysteine + glycine</text>
        <dbReference type="Rhea" id="RHEA:60444"/>
        <dbReference type="ChEBI" id="CHEBI:15377"/>
        <dbReference type="ChEBI" id="CHEBI:57305"/>
        <dbReference type="ChEBI" id="CHEBI:58717"/>
        <dbReference type="ChEBI" id="CHEBI:143103"/>
        <dbReference type="EC" id="3.4.13.23"/>
    </reaction>
    <physiologicalReaction direction="left-to-right" evidence="6">
        <dbReference type="Rhea" id="RHEA:60445"/>
    </physiologicalReaction>
</comment>
<evidence type="ECO:0000256" key="2">
    <source>
        <dbReference type="ARBA" id="ARBA00014190"/>
    </source>
</evidence>
<evidence type="ECO:0000256" key="5">
    <source>
        <dbReference type="ARBA" id="ARBA00022801"/>
    </source>
</evidence>
<dbReference type="PANTHER" id="PTHR11963">
    <property type="entry name" value="LEUCINE AMINOPEPTIDASE-RELATED"/>
    <property type="match status" value="1"/>
</dbReference>
<dbReference type="InterPro" id="IPR011356">
    <property type="entry name" value="Leucine_aapep/pepB"/>
</dbReference>
<proteinExistence type="inferred from homology"/>
<evidence type="ECO:0000256" key="1">
    <source>
        <dbReference type="ARBA" id="ARBA00009528"/>
    </source>
</evidence>
<evidence type="ECO:0000256" key="10">
    <source>
        <dbReference type="ARBA" id="ARBA00030997"/>
    </source>
</evidence>
<dbReference type="PANTHER" id="PTHR11963:SF23">
    <property type="entry name" value="CYTOSOL AMINOPEPTIDASE"/>
    <property type="match status" value="1"/>
</dbReference>
<evidence type="ECO:0000256" key="12">
    <source>
        <dbReference type="ARBA" id="ARBA00045966"/>
    </source>
</evidence>
<keyword evidence="3" id="KW-0031">Aminopeptidase</keyword>
<comment type="similarity">
    <text evidence="1">Belongs to the peptidase M17 family.</text>
</comment>
<feature type="domain" description="Peptidase M17 leucyl aminopeptidase N-terminal" evidence="16">
    <location>
        <begin position="73"/>
        <end position="186"/>
    </location>
</feature>
<feature type="domain" description="Cytosol aminopeptidase" evidence="15">
    <location>
        <begin position="222"/>
        <end position="533"/>
    </location>
</feature>
<dbReference type="InterPro" id="IPR000819">
    <property type="entry name" value="Peptidase_M17_C"/>
</dbReference>
<organism evidence="17">
    <name type="scientific">Cuerna arida</name>
    <dbReference type="NCBI Taxonomy" id="1464854"/>
    <lineage>
        <taxon>Eukaryota</taxon>
        <taxon>Metazoa</taxon>
        <taxon>Ecdysozoa</taxon>
        <taxon>Arthropoda</taxon>
        <taxon>Hexapoda</taxon>
        <taxon>Insecta</taxon>
        <taxon>Pterygota</taxon>
        <taxon>Neoptera</taxon>
        <taxon>Paraneoptera</taxon>
        <taxon>Hemiptera</taxon>
        <taxon>Auchenorrhyncha</taxon>
        <taxon>Membracoidea</taxon>
        <taxon>Cicadellidae</taxon>
        <taxon>Cicadellinae</taxon>
        <taxon>Proconiini</taxon>
        <taxon>Cuerna</taxon>
    </lineage>
</organism>
<dbReference type="InterPro" id="IPR008283">
    <property type="entry name" value="Peptidase_M17_N"/>
</dbReference>
<evidence type="ECO:0000256" key="4">
    <source>
        <dbReference type="ARBA" id="ARBA00022670"/>
    </source>
</evidence>
<dbReference type="PRINTS" id="PR00481">
    <property type="entry name" value="LAMNOPPTDASE"/>
</dbReference>
<evidence type="ECO:0000259" key="16">
    <source>
        <dbReference type="Pfam" id="PF02789"/>
    </source>
</evidence>
<dbReference type="Gene3D" id="3.40.220.10">
    <property type="entry name" value="Leucine Aminopeptidase, subunit E, domain 1"/>
    <property type="match status" value="1"/>
</dbReference>